<gene>
    <name evidence="1" type="ORF">JW322_26495</name>
</gene>
<dbReference type="PROSITE" id="PS51257">
    <property type="entry name" value="PROKAR_LIPOPROTEIN"/>
    <property type="match status" value="1"/>
</dbReference>
<reference evidence="1" key="1">
    <citation type="submission" date="2021-02" db="EMBL/GenBank/DDBJ databases">
        <title>Genome analysis of blister spot of apple pathogen from New York area.</title>
        <authorList>
            <person name="Kandel P."/>
            <person name="Hockett K.L."/>
            <person name="Santander R."/>
            <person name="Acimovic S."/>
        </authorList>
    </citation>
    <scope>NUCLEOTIDE SEQUENCE</scope>
    <source>
        <strain evidence="1">PSP1</strain>
    </source>
</reference>
<dbReference type="RefSeq" id="WP_044310835.1">
    <property type="nucleotide sequence ID" value="NZ_JAFFRZ010000001.1"/>
</dbReference>
<sequence>MNKFLTPPSSASMSCERSQPGLLGGGHRPFAGESASSFYMPLQNFAGTYETDDYSAALYIVNLLLSKDTELSPEEYKNFVIQLRGYLNTLKESANVPIEALRSLQQMAERIPEIGPLMFSLGNLPGTVASASGAMMAAAKARKVTDLLDLTAEQKSKLHSWANTRGAPGAKSAHKTFKNSIKIIKKNGKSFFKIPVTAVAQHYKILGQAGQQFAHIPLVGTSASLNQRAHLHSNGATGALKFMGGNTVGLIIATVPQGVLDYTSSSSKKEFYSKTLDNQPTNIASVGAGIVAGHLARVAITSIAAAGTGIAATGAAPLIAIILVGWGAGLAVQWAMGYTGADKAIGNKLKEMLIDND</sequence>
<accession>A0A0P9Y251</accession>
<name>A0A0P9Y251_PSESX</name>
<dbReference type="EMBL" id="JAFFRZ010000001">
    <property type="protein sequence ID" value="MDH4625221.1"/>
    <property type="molecule type" value="Genomic_DNA"/>
</dbReference>
<dbReference type="Proteomes" id="UP001162155">
    <property type="component" value="Unassembled WGS sequence"/>
</dbReference>
<protein>
    <submittedName>
        <fullName evidence="1">Uncharacterized protein</fullName>
    </submittedName>
</protein>
<evidence type="ECO:0000313" key="2">
    <source>
        <dbReference type="Proteomes" id="UP001162155"/>
    </source>
</evidence>
<proteinExistence type="predicted"/>
<dbReference type="AlphaFoldDB" id="A0A0P9Y251"/>
<comment type="caution">
    <text evidence="1">The sequence shown here is derived from an EMBL/GenBank/DDBJ whole genome shotgun (WGS) entry which is preliminary data.</text>
</comment>
<evidence type="ECO:0000313" key="1">
    <source>
        <dbReference type="EMBL" id="MDH4625221.1"/>
    </source>
</evidence>
<organism evidence="1 2">
    <name type="scientific">Pseudomonas syringae pv. papulans</name>
    <dbReference type="NCBI Taxonomy" id="83963"/>
    <lineage>
        <taxon>Bacteria</taxon>
        <taxon>Pseudomonadati</taxon>
        <taxon>Pseudomonadota</taxon>
        <taxon>Gammaproteobacteria</taxon>
        <taxon>Pseudomonadales</taxon>
        <taxon>Pseudomonadaceae</taxon>
        <taxon>Pseudomonas</taxon>
        <taxon>Pseudomonas syringae</taxon>
    </lineage>
</organism>